<keyword evidence="20" id="KW-1185">Reference proteome</keyword>
<dbReference type="InterPro" id="IPR050386">
    <property type="entry name" value="Glycosyl_hydrolase_5"/>
</dbReference>
<comment type="caution">
    <text evidence="19">The sequence shown here is derived from an EMBL/GenBank/DDBJ whole genome shotgun (WGS) entry which is preliminary data.</text>
</comment>
<dbReference type="Gene3D" id="3.20.20.80">
    <property type="entry name" value="Glycosidases"/>
    <property type="match status" value="1"/>
</dbReference>
<proteinExistence type="inferred from homology"/>
<evidence type="ECO:0000256" key="15">
    <source>
        <dbReference type="ARBA" id="ARBA00041260"/>
    </source>
</evidence>
<keyword evidence="4 17" id="KW-0812">Transmembrane</keyword>
<evidence type="ECO:0000256" key="8">
    <source>
        <dbReference type="ARBA" id="ARBA00023136"/>
    </source>
</evidence>
<name>A0AA39P0G9_9AGAR</name>
<dbReference type="PANTHER" id="PTHR31297:SF34">
    <property type="entry name" value="GLUCAN 1,3-BETA-GLUCOSIDASE 2"/>
    <property type="match status" value="1"/>
</dbReference>
<dbReference type="Proteomes" id="UP001175227">
    <property type="component" value="Unassembled WGS sequence"/>
</dbReference>
<reference evidence="19" key="1">
    <citation type="submission" date="2023-06" db="EMBL/GenBank/DDBJ databases">
        <authorList>
            <consortium name="Lawrence Berkeley National Laboratory"/>
            <person name="Ahrendt S."/>
            <person name="Sahu N."/>
            <person name="Indic B."/>
            <person name="Wong-Bajracharya J."/>
            <person name="Merenyi Z."/>
            <person name="Ke H.-M."/>
            <person name="Monk M."/>
            <person name="Kocsube S."/>
            <person name="Drula E."/>
            <person name="Lipzen A."/>
            <person name="Balint B."/>
            <person name="Henrissat B."/>
            <person name="Andreopoulos B."/>
            <person name="Martin F.M."/>
            <person name="Harder C.B."/>
            <person name="Rigling D."/>
            <person name="Ford K.L."/>
            <person name="Foster G.D."/>
            <person name="Pangilinan J."/>
            <person name="Papanicolaou A."/>
            <person name="Barry K."/>
            <person name="LaButti K."/>
            <person name="Viragh M."/>
            <person name="Koriabine M."/>
            <person name="Yan M."/>
            <person name="Riley R."/>
            <person name="Champramary S."/>
            <person name="Plett K.L."/>
            <person name="Tsai I.J."/>
            <person name="Slot J."/>
            <person name="Sipos G."/>
            <person name="Plett J."/>
            <person name="Nagy L.G."/>
            <person name="Grigoriev I.V."/>
        </authorList>
    </citation>
    <scope>NUCLEOTIDE SEQUENCE</scope>
    <source>
        <strain evidence="19">ICMP 16352</strain>
    </source>
</reference>
<dbReference type="EMBL" id="JAUEPR010000025">
    <property type="protein sequence ID" value="KAK0474919.1"/>
    <property type="molecule type" value="Genomic_DNA"/>
</dbReference>
<evidence type="ECO:0000256" key="2">
    <source>
        <dbReference type="ARBA" id="ARBA00005641"/>
    </source>
</evidence>
<evidence type="ECO:0000313" key="20">
    <source>
        <dbReference type="Proteomes" id="UP001175227"/>
    </source>
</evidence>
<dbReference type="GO" id="GO:0005576">
    <property type="term" value="C:extracellular region"/>
    <property type="evidence" value="ECO:0007669"/>
    <property type="project" value="TreeGrafter"/>
</dbReference>
<keyword evidence="9" id="KW-0325">Glycoprotein</keyword>
<feature type="compositionally biased region" description="Basic and acidic residues" evidence="16">
    <location>
        <begin position="122"/>
        <end position="139"/>
    </location>
</feature>
<evidence type="ECO:0000256" key="9">
    <source>
        <dbReference type="ARBA" id="ARBA00023180"/>
    </source>
</evidence>
<evidence type="ECO:0000256" key="16">
    <source>
        <dbReference type="SAM" id="MobiDB-lite"/>
    </source>
</evidence>
<evidence type="ECO:0000256" key="7">
    <source>
        <dbReference type="ARBA" id="ARBA00022989"/>
    </source>
</evidence>
<evidence type="ECO:0000313" key="19">
    <source>
        <dbReference type="EMBL" id="KAK0474919.1"/>
    </source>
</evidence>
<evidence type="ECO:0000256" key="11">
    <source>
        <dbReference type="ARBA" id="ARBA00023316"/>
    </source>
</evidence>
<evidence type="ECO:0000256" key="3">
    <source>
        <dbReference type="ARBA" id="ARBA00022475"/>
    </source>
</evidence>
<keyword evidence="11" id="KW-0961">Cell wall biogenesis/degradation</keyword>
<dbReference type="InterPro" id="IPR001547">
    <property type="entry name" value="Glyco_hydro_5"/>
</dbReference>
<evidence type="ECO:0000259" key="18">
    <source>
        <dbReference type="Pfam" id="PF00150"/>
    </source>
</evidence>
<keyword evidence="8 17" id="KW-0472">Membrane</keyword>
<evidence type="ECO:0000256" key="17">
    <source>
        <dbReference type="SAM" id="Phobius"/>
    </source>
</evidence>
<dbReference type="Pfam" id="PF00150">
    <property type="entry name" value="Cellulase"/>
    <property type="match status" value="1"/>
</dbReference>
<dbReference type="PANTHER" id="PTHR31297">
    <property type="entry name" value="GLUCAN ENDO-1,6-BETA-GLUCOSIDASE B"/>
    <property type="match status" value="1"/>
</dbReference>
<dbReference type="FunFam" id="3.20.20.80:FF:000033">
    <property type="entry name" value="Glucan 1,3-beta-glucosidase A"/>
    <property type="match status" value="1"/>
</dbReference>
<feature type="domain" description="Glycoside hydrolase family 5" evidence="18">
    <location>
        <begin position="357"/>
        <end position="516"/>
    </location>
</feature>
<comment type="similarity">
    <text evidence="2">Belongs to the glycosyl hydrolase 5 (cellulase A) family.</text>
</comment>
<feature type="region of interest" description="Disordered" evidence="16">
    <location>
        <begin position="199"/>
        <end position="245"/>
    </location>
</feature>
<organism evidence="19 20">
    <name type="scientific">Armillaria novae-zelandiae</name>
    <dbReference type="NCBI Taxonomy" id="153914"/>
    <lineage>
        <taxon>Eukaryota</taxon>
        <taxon>Fungi</taxon>
        <taxon>Dikarya</taxon>
        <taxon>Basidiomycota</taxon>
        <taxon>Agaricomycotina</taxon>
        <taxon>Agaricomycetes</taxon>
        <taxon>Agaricomycetidae</taxon>
        <taxon>Agaricales</taxon>
        <taxon>Marasmiineae</taxon>
        <taxon>Physalacriaceae</taxon>
        <taxon>Armillaria</taxon>
    </lineage>
</organism>
<feature type="region of interest" description="Disordered" evidence="16">
    <location>
        <begin position="110"/>
        <end position="148"/>
    </location>
</feature>
<sequence length="812" mass="86996">MSGQNNEPPRNVVYDPLPLTSDDHPSDALYNAASPVPSAPSTPTPRAQDFPADDFGVPAGAAQPRFLGAALYSDGGPTIRDSYHSQGTFPSTGGRDSEYSSSVYALNDTQHQNQASGGFEAGYRDDPRDTEYYGGEGERGIGMAPMNSRGSKYMEEKRAVYAAPRSKRKVIIAAGAAAAALLILAIVIPVYFAVVKPKNNTSSNNDGSSSSDSTNSAESGRPSATSTGKPTLAAVTGGDGSKVTTEDGSQFTYSNTFGGYWYYDINDPFNNGARPQSWSPALNETFNYGVDRIRGVNIGGWLTIEPYLLPPSNTDLTDENNSVPALFEPYADTNNPAVDEYTLHTILAADSANGGLDQIKDHYNTFITEQDFAEIAGAGLNYVRIPLPFWAIETRGDEPFLPKVAWTYFLKAIEWCRKYGLRINLDYHALPGSQNGWNHSGKLGTINFLNGPMGYANAQRSLDHIRIIAEFISQPQYRDVVTMFGIANEVIGSTVGEDQTKAFYLQAYDIVRNAGGVGEGKGPWVGFHDAFFSRTEWSGFLPGADRITLDSHPYMCFNDQSSAAMSTYSTTPCTSWGSLVNGTMSNFGLANAGEFSLAVTDCGKYLNGVNLGTRYEGNYTGYTTAVGSCTEWIDYSSWDADMKNSMKLFSLASMDALQNWFFWTWKIGNSSISGQIESPAWSYQLGLQQGWLPKDPRDAVGACGNTNPWTGTLSAGSGNIPASVSSSLSWPPATVSNGGALTLLPSYTPTGTIPMLPAQTLTATASATASIDAGDGWNNSGDKDGLAVNIASCSYLDPWVGPTAAPPSPLCS</sequence>
<comment type="subcellular location">
    <subcellularLocation>
        <location evidence="1">Cell membrane</location>
        <topology evidence="1">Single-pass type II membrane protein</topology>
    </subcellularLocation>
</comment>
<protein>
    <recommendedName>
        <fullName evidence="14">glucan 1,3-beta-glucosidase</fullName>
        <ecNumber evidence="14">3.2.1.58</ecNumber>
    </recommendedName>
    <alternativeName>
        <fullName evidence="15">Exo-1,3-beta-glucanase D</fullName>
    </alternativeName>
</protein>
<dbReference type="EC" id="3.2.1.58" evidence="14"/>
<keyword evidence="5" id="KW-0378">Hydrolase</keyword>
<evidence type="ECO:0000256" key="5">
    <source>
        <dbReference type="ARBA" id="ARBA00022801"/>
    </source>
</evidence>
<dbReference type="SUPFAM" id="SSF51445">
    <property type="entry name" value="(Trans)glycosidases"/>
    <property type="match status" value="1"/>
</dbReference>
<evidence type="ECO:0000256" key="6">
    <source>
        <dbReference type="ARBA" id="ARBA00022968"/>
    </source>
</evidence>
<accession>A0AA39P0G9</accession>
<dbReference type="AlphaFoldDB" id="A0AA39P0G9"/>
<keyword evidence="10" id="KW-0326">Glycosidase</keyword>
<dbReference type="GO" id="GO:0004338">
    <property type="term" value="F:glucan exo-1,3-beta-glucosidase activity"/>
    <property type="evidence" value="ECO:0007669"/>
    <property type="project" value="UniProtKB-EC"/>
</dbReference>
<evidence type="ECO:0000256" key="12">
    <source>
        <dbReference type="ARBA" id="ARBA00036824"/>
    </source>
</evidence>
<evidence type="ECO:0000256" key="13">
    <source>
        <dbReference type="ARBA" id="ARBA00037126"/>
    </source>
</evidence>
<evidence type="ECO:0000256" key="4">
    <source>
        <dbReference type="ARBA" id="ARBA00022692"/>
    </source>
</evidence>
<comment type="function">
    <text evidence="13">Glucosidase involved in the degradation of cellulosic biomass. Active on lichenan.</text>
</comment>
<comment type="catalytic activity">
    <reaction evidence="12">
        <text>Successive hydrolysis of beta-D-glucose units from the non-reducing ends of (1-&gt;3)-beta-D-glucans, releasing alpha-glucose.</text>
        <dbReference type="EC" id="3.2.1.58"/>
    </reaction>
</comment>
<dbReference type="GO" id="GO:0071555">
    <property type="term" value="P:cell wall organization"/>
    <property type="evidence" value="ECO:0007669"/>
    <property type="project" value="UniProtKB-KW"/>
</dbReference>
<dbReference type="InterPro" id="IPR017853">
    <property type="entry name" value="GH"/>
</dbReference>
<evidence type="ECO:0000256" key="14">
    <source>
        <dbReference type="ARBA" id="ARBA00038929"/>
    </source>
</evidence>
<feature type="transmembrane region" description="Helical" evidence="17">
    <location>
        <begin position="170"/>
        <end position="194"/>
    </location>
</feature>
<dbReference type="GO" id="GO:0005886">
    <property type="term" value="C:plasma membrane"/>
    <property type="evidence" value="ECO:0007669"/>
    <property type="project" value="UniProtKB-SubCell"/>
</dbReference>
<feature type="region of interest" description="Disordered" evidence="16">
    <location>
        <begin position="1"/>
        <end position="61"/>
    </location>
</feature>
<keyword evidence="7 17" id="KW-1133">Transmembrane helix</keyword>
<feature type="compositionally biased region" description="Low complexity" evidence="16">
    <location>
        <begin position="199"/>
        <end position="216"/>
    </location>
</feature>
<dbReference type="GO" id="GO:0009986">
    <property type="term" value="C:cell surface"/>
    <property type="evidence" value="ECO:0007669"/>
    <property type="project" value="TreeGrafter"/>
</dbReference>
<keyword evidence="6" id="KW-0735">Signal-anchor</keyword>
<evidence type="ECO:0000256" key="10">
    <source>
        <dbReference type="ARBA" id="ARBA00023295"/>
    </source>
</evidence>
<evidence type="ECO:0000256" key="1">
    <source>
        <dbReference type="ARBA" id="ARBA00004401"/>
    </source>
</evidence>
<keyword evidence="3" id="KW-1003">Cell membrane</keyword>
<gene>
    <name evidence="19" type="ORF">IW261DRAFT_1341248</name>
</gene>
<dbReference type="GO" id="GO:0009251">
    <property type="term" value="P:glucan catabolic process"/>
    <property type="evidence" value="ECO:0007669"/>
    <property type="project" value="TreeGrafter"/>
</dbReference>